<comment type="caution">
    <text evidence="4">The sequence shown here is derived from an EMBL/GenBank/DDBJ whole genome shotgun (WGS) entry which is preliminary data.</text>
</comment>
<sequence>MNRKKSIWILTLITVLASTLLLAGCGKESDGTSAPASDKQKVQKLLVGTSGGPKPYVYLNNNNNLDGYDIAVLKEIDKLLPQYEIEFEATEFSSIFAGIDSGRYQIGANNITKKPEREEKYLFGNEYYYFNKTVVVVKKGRTDIQSIGDLAGKTIPVSPGGGFEQLFVEQFNKEHPDNKIHVTYTDQDRVKTYQDIAAGTVDFTFAERVMLKDIEQDYGIPLDTVELSKEDILKVQDPKAYFIFSKTGDGPAIRDAFDGALRTLLANGRLKEISNQYLEADYTR</sequence>
<dbReference type="Gene3D" id="3.40.190.10">
    <property type="entry name" value="Periplasmic binding protein-like II"/>
    <property type="match status" value="2"/>
</dbReference>
<reference evidence="4 5" key="1">
    <citation type="submission" date="2022-05" db="EMBL/GenBank/DDBJ databases">
        <title>Genome Sequencing of Bee-Associated Microbes.</title>
        <authorList>
            <person name="Dunlap C."/>
        </authorList>
    </citation>
    <scope>NUCLEOTIDE SEQUENCE [LARGE SCALE GENOMIC DNA]</scope>
    <source>
        <strain evidence="4 5">NRRL NRS-1438</strain>
    </source>
</reference>
<gene>
    <name evidence="4" type="ORF">M5X09_07585</name>
</gene>
<evidence type="ECO:0000313" key="5">
    <source>
        <dbReference type="Proteomes" id="UP001207626"/>
    </source>
</evidence>
<dbReference type="RefSeq" id="WP_176392892.1">
    <property type="nucleotide sequence ID" value="NZ_JAFFHZ010000001.1"/>
</dbReference>
<keyword evidence="5" id="KW-1185">Reference proteome</keyword>
<dbReference type="GeneID" id="77002313"/>
<protein>
    <submittedName>
        <fullName evidence="4">Transporter substrate-binding domain-containing protein</fullName>
    </submittedName>
</protein>
<evidence type="ECO:0000313" key="4">
    <source>
        <dbReference type="EMBL" id="MCY9519544.1"/>
    </source>
</evidence>
<dbReference type="Pfam" id="PF00497">
    <property type="entry name" value="SBP_bac_3"/>
    <property type="match status" value="1"/>
</dbReference>
<dbReference type="SUPFAM" id="SSF53850">
    <property type="entry name" value="Periplasmic binding protein-like II"/>
    <property type="match status" value="1"/>
</dbReference>
<dbReference type="PANTHER" id="PTHR35936">
    <property type="entry name" value="MEMBRANE-BOUND LYTIC MUREIN TRANSGLYCOSYLASE F"/>
    <property type="match status" value="1"/>
</dbReference>
<dbReference type="Proteomes" id="UP001207626">
    <property type="component" value="Unassembled WGS sequence"/>
</dbReference>
<name>A0ABT4DQB4_9BACL</name>
<evidence type="ECO:0000256" key="1">
    <source>
        <dbReference type="ARBA" id="ARBA00022729"/>
    </source>
</evidence>
<organism evidence="4 5">
    <name type="scientific">Paenibacillus apiarius</name>
    <dbReference type="NCBI Taxonomy" id="46240"/>
    <lineage>
        <taxon>Bacteria</taxon>
        <taxon>Bacillati</taxon>
        <taxon>Bacillota</taxon>
        <taxon>Bacilli</taxon>
        <taxon>Bacillales</taxon>
        <taxon>Paenibacillaceae</taxon>
        <taxon>Paenibacillus</taxon>
    </lineage>
</organism>
<keyword evidence="1 2" id="KW-0732">Signal</keyword>
<dbReference type="PROSITE" id="PS51257">
    <property type="entry name" value="PROKAR_LIPOPROTEIN"/>
    <property type="match status" value="1"/>
</dbReference>
<feature type="domain" description="Solute-binding protein family 3/N-terminal" evidence="3">
    <location>
        <begin position="44"/>
        <end position="281"/>
    </location>
</feature>
<dbReference type="InterPro" id="IPR001638">
    <property type="entry name" value="Solute-binding_3/MltF_N"/>
</dbReference>
<dbReference type="PANTHER" id="PTHR35936:SF19">
    <property type="entry name" value="AMINO-ACID-BINDING PROTEIN YXEM-RELATED"/>
    <property type="match status" value="1"/>
</dbReference>
<accession>A0ABT4DQB4</accession>
<feature type="signal peptide" evidence="2">
    <location>
        <begin position="1"/>
        <end position="23"/>
    </location>
</feature>
<evidence type="ECO:0000256" key="2">
    <source>
        <dbReference type="SAM" id="SignalP"/>
    </source>
</evidence>
<evidence type="ECO:0000259" key="3">
    <source>
        <dbReference type="SMART" id="SM00062"/>
    </source>
</evidence>
<dbReference type="SMART" id="SM00062">
    <property type="entry name" value="PBPb"/>
    <property type="match status" value="1"/>
</dbReference>
<dbReference type="EMBL" id="JAMDLW010000008">
    <property type="protein sequence ID" value="MCY9519544.1"/>
    <property type="molecule type" value="Genomic_DNA"/>
</dbReference>
<proteinExistence type="predicted"/>
<feature type="chain" id="PRO_5045879093" evidence="2">
    <location>
        <begin position="24"/>
        <end position="284"/>
    </location>
</feature>